<dbReference type="AlphaFoldDB" id="A0AA41PZK0"/>
<dbReference type="Proteomes" id="UP001165378">
    <property type="component" value="Unassembled WGS sequence"/>
</dbReference>
<gene>
    <name evidence="2" type="ORF">LZ495_16545</name>
</gene>
<organism evidence="2 3">
    <name type="scientific">Yinghuangia soli</name>
    <dbReference type="NCBI Taxonomy" id="2908204"/>
    <lineage>
        <taxon>Bacteria</taxon>
        <taxon>Bacillati</taxon>
        <taxon>Actinomycetota</taxon>
        <taxon>Actinomycetes</taxon>
        <taxon>Kitasatosporales</taxon>
        <taxon>Streptomycetaceae</taxon>
        <taxon>Yinghuangia</taxon>
    </lineage>
</organism>
<dbReference type="RefSeq" id="WP_235052979.1">
    <property type="nucleotide sequence ID" value="NZ_JAKFHA010000008.1"/>
</dbReference>
<protein>
    <submittedName>
        <fullName evidence="2">Uncharacterized protein</fullName>
    </submittedName>
</protein>
<accession>A0AA41PZK0</accession>
<keyword evidence="1" id="KW-1133">Transmembrane helix</keyword>
<sequence>MTIGPHGTESPVDTAEDAALVRDALHGEVAHVIAGPDLYARVATGARVRRRRRTTAFAAAAAVAAVAVTGAVDPFGWRGGTERATVARPGATPSSLSTQTGTAMRDCPATFAEASSPSVSDGPLLPAKPGAMLLCVYTQGTSDYWTPPPGAILNPDGKTYQDVTPTPPKITWKVDSKLFSDAEAEEMAAALNGQASEPYRAPGYVGPDGVQVGDCLMAGPIHVLFFRNAAGQEATLRESSCFTSLNDGRISIRKPQAWITLTDGMIRD</sequence>
<name>A0AA41PZK0_9ACTN</name>
<keyword evidence="1" id="KW-0472">Membrane</keyword>
<reference evidence="2" key="1">
    <citation type="submission" date="2022-01" db="EMBL/GenBank/DDBJ databases">
        <title>Genome-Based Taxonomic Classification of the Phylum Actinobacteria.</title>
        <authorList>
            <person name="Gao Y."/>
        </authorList>
    </citation>
    <scope>NUCLEOTIDE SEQUENCE</scope>
    <source>
        <strain evidence="2">KLBMP 8922</strain>
    </source>
</reference>
<feature type="transmembrane region" description="Helical" evidence="1">
    <location>
        <begin position="56"/>
        <end position="77"/>
    </location>
</feature>
<comment type="caution">
    <text evidence="2">The sequence shown here is derived from an EMBL/GenBank/DDBJ whole genome shotgun (WGS) entry which is preliminary data.</text>
</comment>
<evidence type="ECO:0000256" key="1">
    <source>
        <dbReference type="SAM" id="Phobius"/>
    </source>
</evidence>
<evidence type="ECO:0000313" key="3">
    <source>
        <dbReference type="Proteomes" id="UP001165378"/>
    </source>
</evidence>
<proteinExistence type="predicted"/>
<keyword evidence="1" id="KW-0812">Transmembrane</keyword>
<dbReference type="EMBL" id="JAKFHA010000008">
    <property type="protein sequence ID" value="MCF2528814.1"/>
    <property type="molecule type" value="Genomic_DNA"/>
</dbReference>
<keyword evidence="3" id="KW-1185">Reference proteome</keyword>
<evidence type="ECO:0000313" key="2">
    <source>
        <dbReference type="EMBL" id="MCF2528814.1"/>
    </source>
</evidence>